<dbReference type="InterPro" id="IPR004446">
    <property type="entry name" value="Heptose_bisP_phosphatase"/>
</dbReference>
<evidence type="ECO:0000256" key="1">
    <source>
        <dbReference type="ARBA" id="ARBA00004496"/>
    </source>
</evidence>
<dbReference type="InterPro" id="IPR006549">
    <property type="entry name" value="HAD-SF_hydro_IIIA"/>
</dbReference>
<keyword evidence="9" id="KW-1185">Reference proteome</keyword>
<dbReference type="RefSeq" id="WP_057636319.1">
    <property type="nucleotide sequence ID" value="NZ_LDJM01000003.1"/>
</dbReference>
<dbReference type="OrthoDB" id="9781367at2"/>
<keyword evidence="5" id="KW-0378">Hydrolase</keyword>
<evidence type="ECO:0000256" key="7">
    <source>
        <dbReference type="ARBA" id="ARBA00031828"/>
    </source>
</evidence>
<proteinExistence type="inferred from homology"/>
<dbReference type="GO" id="GO:0016791">
    <property type="term" value="F:phosphatase activity"/>
    <property type="evidence" value="ECO:0007669"/>
    <property type="project" value="InterPro"/>
</dbReference>
<dbReference type="CDD" id="cd07503">
    <property type="entry name" value="HAD_HisB-N"/>
    <property type="match status" value="1"/>
</dbReference>
<comment type="caution">
    <text evidence="8">The sequence shown here is derived from an EMBL/GenBank/DDBJ whole genome shotgun (WGS) entry which is preliminary data.</text>
</comment>
<name>A0A0R0DN38_9GAMM</name>
<dbReference type="EMBL" id="LDJM01000003">
    <property type="protein sequence ID" value="KRG79492.1"/>
    <property type="molecule type" value="Genomic_DNA"/>
</dbReference>
<protein>
    <recommendedName>
        <fullName evidence="7">D,D-heptose 1,7-bisphosphate phosphatase</fullName>
    </recommendedName>
</protein>
<dbReference type="GO" id="GO:0005737">
    <property type="term" value="C:cytoplasm"/>
    <property type="evidence" value="ECO:0007669"/>
    <property type="project" value="UniProtKB-SubCell"/>
</dbReference>
<gene>
    <name evidence="8" type="ORF">ABB30_00700</name>
</gene>
<comment type="subcellular location">
    <subcellularLocation>
        <location evidence="1">Cytoplasm</location>
    </subcellularLocation>
</comment>
<dbReference type="InterPro" id="IPR006543">
    <property type="entry name" value="Histidinol-phos"/>
</dbReference>
<dbReference type="NCBIfam" id="TIGR01656">
    <property type="entry name" value="Histidinol-ppas"/>
    <property type="match status" value="1"/>
</dbReference>
<dbReference type="AlphaFoldDB" id="A0A0R0DN38"/>
<dbReference type="NCBIfam" id="TIGR01662">
    <property type="entry name" value="HAD-SF-IIIA"/>
    <property type="match status" value="1"/>
</dbReference>
<keyword evidence="4" id="KW-0479">Metal-binding</keyword>
<accession>A0A0R0DN38</accession>
<keyword evidence="3" id="KW-0963">Cytoplasm</keyword>
<evidence type="ECO:0000256" key="2">
    <source>
        <dbReference type="ARBA" id="ARBA00005628"/>
    </source>
</evidence>
<dbReference type="PANTHER" id="PTHR42891:SF1">
    <property type="entry name" value="D-GLYCERO-BETA-D-MANNO-HEPTOSE-1,7-BISPHOSPHATE 7-PHOSPHATASE"/>
    <property type="match status" value="1"/>
</dbReference>
<dbReference type="Pfam" id="PF13242">
    <property type="entry name" value="Hydrolase_like"/>
    <property type="match status" value="1"/>
</dbReference>
<dbReference type="STRING" id="336566.ABB30_00700"/>
<dbReference type="PATRIC" id="fig|336566.3.peg.1809"/>
<evidence type="ECO:0000313" key="9">
    <source>
        <dbReference type="Proteomes" id="UP000050956"/>
    </source>
</evidence>
<dbReference type="Proteomes" id="UP000050956">
    <property type="component" value="Unassembled WGS sequence"/>
</dbReference>
<sequence length="199" mass="21127">MSTVIPTPILNPRGAGSLPPSRRAFLLDRDGVINVNFGYVHTPEATEWVEGIDALCVAAQSAGFGLVVVTNQAGIGRGLYTEAQFADYTAWMLRQLSARGIDILRVYYCPHHPTAGQGIYQTQCACRKPAPGMILAAARDLDIDLAGSVMIGDKASDMQAALAAGVGRCIQIDDPSDARLPGVAYVRDLSQAREVLLGA</sequence>
<dbReference type="InterPro" id="IPR036412">
    <property type="entry name" value="HAD-like_sf"/>
</dbReference>
<dbReference type="PANTHER" id="PTHR42891">
    <property type="entry name" value="D-GLYCERO-BETA-D-MANNO-HEPTOSE-1,7-BISPHOSPHATE 7-PHOSPHATASE"/>
    <property type="match status" value="1"/>
</dbReference>
<dbReference type="Gene3D" id="3.40.50.1000">
    <property type="entry name" value="HAD superfamily/HAD-like"/>
    <property type="match status" value="1"/>
</dbReference>
<organism evidence="8 9">
    <name type="scientific">Stenotrophomonas ginsengisoli</name>
    <dbReference type="NCBI Taxonomy" id="336566"/>
    <lineage>
        <taxon>Bacteria</taxon>
        <taxon>Pseudomonadati</taxon>
        <taxon>Pseudomonadota</taxon>
        <taxon>Gammaproteobacteria</taxon>
        <taxon>Lysobacterales</taxon>
        <taxon>Lysobacteraceae</taxon>
        <taxon>Stenotrophomonas</taxon>
    </lineage>
</organism>
<evidence type="ECO:0000256" key="4">
    <source>
        <dbReference type="ARBA" id="ARBA00022723"/>
    </source>
</evidence>
<evidence type="ECO:0000256" key="6">
    <source>
        <dbReference type="ARBA" id="ARBA00023277"/>
    </source>
</evidence>
<reference evidence="8 9" key="1">
    <citation type="submission" date="2015-05" db="EMBL/GenBank/DDBJ databases">
        <title>Genome sequencing and analysis of members of genus Stenotrophomonas.</title>
        <authorList>
            <person name="Patil P.P."/>
            <person name="Midha S."/>
            <person name="Patil P.B."/>
        </authorList>
    </citation>
    <scope>NUCLEOTIDE SEQUENCE [LARGE SCALE GENOMIC DNA]</scope>
    <source>
        <strain evidence="8 9">DSM 24757</strain>
    </source>
</reference>
<dbReference type="NCBIfam" id="TIGR00213">
    <property type="entry name" value="GmhB_yaeD"/>
    <property type="match status" value="1"/>
</dbReference>
<evidence type="ECO:0000313" key="8">
    <source>
        <dbReference type="EMBL" id="KRG79492.1"/>
    </source>
</evidence>
<evidence type="ECO:0000256" key="3">
    <source>
        <dbReference type="ARBA" id="ARBA00022490"/>
    </source>
</evidence>
<comment type="similarity">
    <text evidence="2">Belongs to the GmhB family.</text>
</comment>
<dbReference type="SUPFAM" id="SSF56784">
    <property type="entry name" value="HAD-like"/>
    <property type="match status" value="1"/>
</dbReference>
<keyword evidence="6" id="KW-0119">Carbohydrate metabolism</keyword>
<evidence type="ECO:0000256" key="5">
    <source>
        <dbReference type="ARBA" id="ARBA00022801"/>
    </source>
</evidence>
<dbReference type="GO" id="GO:0005975">
    <property type="term" value="P:carbohydrate metabolic process"/>
    <property type="evidence" value="ECO:0007669"/>
    <property type="project" value="InterPro"/>
</dbReference>
<dbReference type="GO" id="GO:0046872">
    <property type="term" value="F:metal ion binding"/>
    <property type="evidence" value="ECO:0007669"/>
    <property type="project" value="UniProtKB-KW"/>
</dbReference>
<dbReference type="InterPro" id="IPR023214">
    <property type="entry name" value="HAD_sf"/>
</dbReference>